<dbReference type="eggNOG" id="KOG4667">
    <property type="taxonomic scope" value="Eukaryota"/>
</dbReference>
<dbReference type="KEGG" id="erc:Ecym_2784"/>
<evidence type="ECO:0000259" key="1">
    <source>
        <dbReference type="Pfam" id="PF12146"/>
    </source>
</evidence>
<dbReference type="SUPFAM" id="SSF53474">
    <property type="entry name" value="alpha/beta-Hydrolases"/>
    <property type="match status" value="1"/>
</dbReference>
<dbReference type="PANTHER" id="PTHR42886:SF53">
    <property type="entry name" value="ALPHA_BETA-HYDROLASES SUPERFAMILY PROTEIN"/>
    <property type="match status" value="1"/>
</dbReference>
<dbReference type="PANTHER" id="PTHR42886">
    <property type="entry name" value="RE40534P-RELATED"/>
    <property type="match status" value="1"/>
</dbReference>
<dbReference type="Pfam" id="PF12146">
    <property type="entry name" value="Hydrolase_4"/>
    <property type="match status" value="1"/>
</dbReference>
<dbReference type="HOGENOM" id="CLU_444876_0_0_1"/>
<organism evidence="2 3">
    <name type="scientific">Eremothecium cymbalariae (strain CBS 270.75 / DBVPG 7215 / KCTC 17166 / NRRL Y-17582)</name>
    <name type="common">Yeast</name>
    <dbReference type="NCBI Taxonomy" id="931890"/>
    <lineage>
        <taxon>Eukaryota</taxon>
        <taxon>Fungi</taxon>
        <taxon>Dikarya</taxon>
        <taxon>Ascomycota</taxon>
        <taxon>Saccharomycotina</taxon>
        <taxon>Saccharomycetes</taxon>
        <taxon>Saccharomycetales</taxon>
        <taxon>Saccharomycetaceae</taxon>
        <taxon>Eremothecium</taxon>
    </lineage>
</organism>
<reference evidence="3" key="1">
    <citation type="journal article" date="2012" name="G3 (Bethesda)">
        <title>Pichia sorbitophila, an interspecies yeast hybrid reveals early steps of genome resolution following polyploidization.</title>
        <authorList>
            <person name="Leh Louis V."/>
            <person name="Despons L."/>
            <person name="Friedrich A."/>
            <person name="Martin T."/>
            <person name="Durrens P."/>
            <person name="Casaregola S."/>
            <person name="Neuveglise C."/>
            <person name="Fairhead C."/>
            <person name="Marck C."/>
            <person name="Cruz J.A."/>
            <person name="Straub M.L."/>
            <person name="Kugler V."/>
            <person name="Sacerdot C."/>
            <person name="Uzunov Z."/>
            <person name="Thierry A."/>
            <person name="Weiss S."/>
            <person name="Bleykasten C."/>
            <person name="De Montigny J."/>
            <person name="Jacques N."/>
            <person name="Jung P."/>
            <person name="Lemaire M."/>
            <person name="Mallet S."/>
            <person name="Morel G."/>
            <person name="Richard G.F."/>
            <person name="Sarkar A."/>
            <person name="Savel G."/>
            <person name="Schacherer J."/>
            <person name="Seret M.L."/>
            <person name="Talla E."/>
            <person name="Samson G."/>
            <person name="Jubin C."/>
            <person name="Poulain J."/>
            <person name="Vacherie B."/>
            <person name="Barbe V."/>
            <person name="Pelletier E."/>
            <person name="Sherman D.J."/>
            <person name="Westhof E."/>
            <person name="Weissenbach J."/>
            <person name="Baret P.V."/>
            <person name="Wincker P."/>
            <person name="Gaillardin C."/>
            <person name="Dujon B."/>
            <person name="Souciet J.L."/>
        </authorList>
    </citation>
    <scope>NUCLEOTIDE SEQUENCE [LARGE SCALE GENOMIC DNA]</scope>
    <source>
        <strain evidence="3">CBS 270.75 / DBVPG 7215 / KCTC 17166 / NRRL Y-17582</strain>
    </source>
</reference>
<proteinExistence type="predicted"/>
<dbReference type="InterPro" id="IPR029058">
    <property type="entry name" value="AB_hydrolase_fold"/>
</dbReference>
<dbReference type="Gene3D" id="3.40.50.1820">
    <property type="entry name" value="alpha/beta hydrolase"/>
    <property type="match status" value="1"/>
</dbReference>
<dbReference type="AlphaFoldDB" id="G8JQ19"/>
<keyword evidence="3" id="KW-1185">Reference proteome</keyword>
<dbReference type="Pfam" id="PF13350">
    <property type="entry name" value="Y_phosphatase3"/>
    <property type="match status" value="1"/>
</dbReference>
<name>G8JQ19_ERECY</name>
<dbReference type="InterPro" id="IPR026893">
    <property type="entry name" value="Tyr/Ser_Pase_IphP-type"/>
</dbReference>
<evidence type="ECO:0000313" key="2">
    <source>
        <dbReference type="EMBL" id="AET38482.1"/>
    </source>
</evidence>
<evidence type="ECO:0000313" key="3">
    <source>
        <dbReference type="Proteomes" id="UP000006790"/>
    </source>
</evidence>
<dbReference type="InParanoid" id="G8JQ19"/>
<dbReference type="GeneID" id="11468523"/>
<dbReference type="SUPFAM" id="SSF52799">
    <property type="entry name" value="(Phosphotyrosine protein) phosphatases II"/>
    <property type="match status" value="1"/>
</dbReference>
<feature type="domain" description="Serine aminopeptidase S33" evidence="1">
    <location>
        <begin position="73"/>
        <end position="178"/>
    </location>
</feature>
<dbReference type="Gene3D" id="3.90.190.10">
    <property type="entry name" value="Protein tyrosine phosphatase superfamily"/>
    <property type="match status" value="1"/>
</dbReference>
<dbReference type="InterPro" id="IPR022742">
    <property type="entry name" value="Hydrolase_4"/>
</dbReference>
<dbReference type="GO" id="GO:0004721">
    <property type="term" value="F:phosphoprotein phosphatase activity"/>
    <property type="evidence" value="ECO:0007669"/>
    <property type="project" value="InterPro"/>
</dbReference>
<accession>G8JQ19</accession>
<dbReference type="RefSeq" id="XP_003645299.1">
    <property type="nucleotide sequence ID" value="XM_003645251.1"/>
</dbReference>
<dbReference type="InterPro" id="IPR029021">
    <property type="entry name" value="Prot-tyrosine_phosphatase-like"/>
</dbReference>
<dbReference type="EMBL" id="CP002498">
    <property type="protein sequence ID" value="AET38482.1"/>
    <property type="molecule type" value="Genomic_DNA"/>
</dbReference>
<dbReference type="MEROPS" id="S09.A98"/>
<dbReference type="STRING" id="931890.G8JQ19"/>
<dbReference type="Proteomes" id="UP000006790">
    <property type="component" value="Chromosome 2"/>
</dbReference>
<sequence length="620" mass="69987">MSPEYHEIEYCVVKNPHEDTSPLKSNEEFLYIKHSLHHRSNGIAAILSKPKSLQFSTLGEQVKNQGTYLLPMHKLVLLLHGHQSHKNSNYQGALADKLSENGYYVMRIDFRGLGDSEESADPELGRTVEQDVNDVHSVFQFTTSDACKQLIGYKLTLDTIVAHSRGVVAMFQFARRYHVPNLVNCCGRYDSSGLLIRTAKQNPGWDQDKGYYCRALRKGSWQKLWIPQTETMSAGTIDTSKFAQIDKKSWVMSVYCSADAVIPASAASDYANLFHGRHTLEIIPYADHNFYGAPGDLNTLGLPLKRGRISYHTVLVDKIAAHLGNVQQAQRFYELHLEIEAPKEIPHIIQRWPLPYISSGISNFRDIGGYLTTSGFRVKHGLIYRSSNPSGAAAAVIDYMVSNLHIGKVYYLCSAIGPQDPRIINGIDTETLYLKGEHNMPPEQSFDHYQSLFISPYFHHKAYKHILQGIDGIQSFFRSLINHKLCCRNAVLICCSTGKDTTGVLTMLILGILGVDPDTIAREFELSTFGIPKDDLLLERIRSYTSNFLELLGPNGPIIAKEFNLTPSSTIIHLLSSPYETMRLFIDIFLEEHNSFENYFTKTLKFSPNNINTLRNQLLE</sequence>
<dbReference type="OrthoDB" id="449382at2759"/>
<gene>
    <name evidence="2" type="ordered locus">Ecym_2784</name>
</gene>
<dbReference type="OMA" id="RNYCYQK"/>
<protein>
    <recommendedName>
        <fullName evidence="1">Serine aminopeptidase S33 domain-containing protein</fullName>
    </recommendedName>
</protein>